<dbReference type="EMBL" id="FLRC01000019">
    <property type="protein sequence ID" value="SBT25507.1"/>
    <property type="molecule type" value="Genomic_DNA"/>
</dbReference>
<evidence type="ECO:0000313" key="5">
    <source>
        <dbReference type="EMBL" id="SOE46288.1"/>
    </source>
</evidence>
<accession>A0A1C3K2B1</accession>
<dbReference type="GO" id="GO:0042597">
    <property type="term" value="C:periplasmic space"/>
    <property type="evidence" value="ECO:0007669"/>
    <property type="project" value="UniProtKB-SubCell"/>
</dbReference>
<keyword evidence="6" id="KW-1185">Reference proteome</keyword>
<dbReference type="RefSeq" id="WP_067753588.1">
    <property type="nucleotide sequence ID" value="NZ_LT907988.1"/>
</dbReference>
<proteinExistence type="inferred from homology"/>
<keyword evidence="3" id="KW-0732">Signal</keyword>
<feature type="signal peptide" evidence="3">
    <location>
        <begin position="1"/>
        <end position="24"/>
    </location>
</feature>
<sequence length="431" mass="46867">MRRTILKSLGIGLAGVLAACPALAQKAPVEVEFYYPVAVGGPITKVIDDMAAAFHKENPDVVVKPVYAGSYQDSIAKALTAHKGGKPPQLAVLLSTDMFTLIDEEAIVPIDAVAKSADDQKWLGGFYDAFMQNSRSGGHTWGVPFQRSTIVMYYNKDLFREAGLDPDKAPATWTELVEAAKKLTKRDANGQVTQWGIEIPSGGAFAYWLFQALTTPHGEILMNEAGNEVYLDKPGVVEAVQYWRDLAAKHKVMPEGTIDWGTTPKDFLERKAAIVWTTTGNLTNIRSNAKFPFGVAPMPASKRGGSPTGGGNFYVFKNATPEQQAAAVRFAKWATTPERAAEWSIATGYVAVTPAAWETERMKTYAKDVPAAVVARDQLAVSVAEFSTHENQRVTKLLNDNLQAALTGAKTPAQAMADAQREADRILRAYR</sequence>
<dbReference type="KEGG" id="odi:ODI_R0228"/>
<dbReference type="Gene3D" id="3.40.190.10">
    <property type="entry name" value="Periplasmic binding protein-like II"/>
    <property type="match status" value="2"/>
</dbReference>
<dbReference type="AlphaFoldDB" id="A0A1C3K2B1"/>
<dbReference type="SUPFAM" id="SSF53850">
    <property type="entry name" value="Periplasmic binding protein-like II"/>
    <property type="match status" value="1"/>
</dbReference>
<dbReference type="InterPro" id="IPR050490">
    <property type="entry name" value="Bact_solute-bd_prot1"/>
</dbReference>
<name>A0A1C3K2B1_9BURK</name>
<dbReference type="EMBL" id="LT907988">
    <property type="protein sequence ID" value="SOE46288.1"/>
    <property type="molecule type" value="Genomic_DNA"/>
</dbReference>
<dbReference type="PANTHER" id="PTHR43649:SF30">
    <property type="entry name" value="ABC TRANSPORTER SUBSTRATE-BINDING PROTEIN"/>
    <property type="match status" value="1"/>
</dbReference>
<evidence type="ECO:0000256" key="1">
    <source>
        <dbReference type="ARBA" id="ARBA00004418"/>
    </source>
</evidence>
<reference evidence="4 6" key="1">
    <citation type="submission" date="2016-06" db="EMBL/GenBank/DDBJ databases">
        <authorList>
            <person name="Kjaerup R.B."/>
            <person name="Dalgaard T.S."/>
            <person name="Juul-Madsen H.R."/>
        </authorList>
    </citation>
    <scope>NUCLEOTIDE SEQUENCE [LARGE SCALE GENOMIC DNA]</scope>
    <source>
        <strain evidence="4">Orrdi1</strain>
    </source>
</reference>
<feature type="chain" id="PRO_5015062566" evidence="3">
    <location>
        <begin position="25"/>
        <end position="431"/>
    </location>
</feature>
<dbReference type="InterPro" id="IPR006059">
    <property type="entry name" value="SBP"/>
</dbReference>
<evidence type="ECO:0000313" key="6">
    <source>
        <dbReference type="Proteomes" id="UP000078558"/>
    </source>
</evidence>
<evidence type="ECO:0000256" key="3">
    <source>
        <dbReference type="SAM" id="SignalP"/>
    </source>
</evidence>
<dbReference type="STRING" id="1851544.ODI_04053"/>
<reference evidence="5 6" key="2">
    <citation type="submission" date="2017-08" db="EMBL/GenBank/DDBJ databases">
        <authorList>
            <person name="de Groot N.N."/>
        </authorList>
    </citation>
    <scope>NUCLEOTIDE SEQUENCE [LARGE SCALE GENOMIC DNA]</scope>
    <source>
        <strain evidence="5">Orrdi1</strain>
    </source>
</reference>
<dbReference type="OrthoDB" id="4393730at2"/>
<organism evidence="4 6">
    <name type="scientific">Orrella dioscoreae</name>
    <dbReference type="NCBI Taxonomy" id="1851544"/>
    <lineage>
        <taxon>Bacteria</taxon>
        <taxon>Pseudomonadati</taxon>
        <taxon>Pseudomonadota</taxon>
        <taxon>Betaproteobacteria</taxon>
        <taxon>Burkholderiales</taxon>
        <taxon>Alcaligenaceae</taxon>
        <taxon>Orrella</taxon>
    </lineage>
</organism>
<comment type="subcellular location">
    <subcellularLocation>
        <location evidence="1">Periplasm</location>
    </subcellularLocation>
</comment>
<dbReference type="CDD" id="cd14748">
    <property type="entry name" value="PBP2_UgpB"/>
    <property type="match status" value="1"/>
</dbReference>
<evidence type="ECO:0000313" key="4">
    <source>
        <dbReference type="EMBL" id="SBT25507.1"/>
    </source>
</evidence>
<dbReference type="Proteomes" id="UP000078558">
    <property type="component" value="Chromosome I"/>
</dbReference>
<evidence type="ECO:0000256" key="2">
    <source>
        <dbReference type="ARBA" id="ARBA00008520"/>
    </source>
</evidence>
<dbReference type="PANTHER" id="PTHR43649">
    <property type="entry name" value="ARABINOSE-BINDING PROTEIN-RELATED"/>
    <property type="match status" value="1"/>
</dbReference>
<protein>
    <submittedName>
        <fullName evidence="4">Glycerol-3-phosphate ABC transporter, periplasmic glycerol-3-phosphate-binding protein (TC 3.A.1.1.3)</fullName>
    </submittedName>
</protein>
<comment type="similarity">
    <text evidence="2">Belongs to the bacterial solute-binding protein 1 family.</text>
</comment>
<gene>
    <name evidence="4" type="ORF">ODI_04053</name>
    <name evidence="5" type="ORF">ODI_R0228</name>
</gene>
<dbReference type="Pfam" id="PF13416">
    <property type="entry name" value="SBP_bac_8"/>
    <property type="match status" value="1"/>
</dbReference>
<dbReference type="PROSITE" id="PS51257">
    <property type="entry name" value="PROKAR_LIPOPROTEIN"/>
    <property type="match status" value="1"/>
</dbReference>